<dbReference type="EMBL" id="LGYO01000032">
    <property type="protein sequence ID" value="KNZ41328.1"/>
    <property type="molecule type" value="Genomic_DNA"/>
</dbReference>
<organism evidence="1 2">
    <name type="scientific">Acetobacterium bakii</name>
    <dbReference type="NCBI Taxonomy" id="52689"/>
    <lineage>
        <taxon>Bacteria</taxon>
        <taxon>Bacillati</taxon>
        <taxon>Bacillota</taxon>
        <taxon>Clostridia</taxon>
        <taxon>Eubacteriales</taxon>
        <taxon>Eubacteriaceae</taxon>
        <taxon>Acetobacterium</taxon>
    </lineage>
</organism>
<keyword evidence="2" id="KW-1185">Reference proteome</keyword>
<protein>
    <submittedName>
        <fullName evidence="1">Uncharacterized protein</fullName>
    </submittedName>
</protein>
<gene>
    <name evidence="1" type="ORF">AKG39_12665</name>
</gene>
<evidence type="ECO:0000313" key="1">
    <source>
        <dbReference type="EMBL" id="KNZ41328.1"/>
    </source>
</evidence>
<dbReference type="AlphaFoldDB" id="A0A0L6TYK2"/>
<dbReference type="OrthoDB" id="893918at2"/>
<reference evidence="2" key="1">
    <citation type="submission" date="2015-07" db="EMBL/GenBank/DDBJ databases">
        <title>Draft genome sequence of Acetobacterium bakii DSM 8293, a potential psychrophilic chemical producer through syngas fermentation.</title>
        <authorList>
            <person name="Song Y."/>
            <person name="Hwang S."/>
            <person name="Cho B.-K."/>
        </authorList>
    </citation>
    <scope>NUCLEOTIDE SEQUENCE [LARGE SCALE GENOMIC DNA]</scope>
    <source>
        <strain evidence="2">DSM 8239</strain>
    </source>
</reference>
<dbReference type="RefSeq" id="WP_050740768.1">
    <property type="nucleotide sequence ID" value="NZ_LGYO01000032.1"/>
</dbReference>
<sequence>MESKPQITIYLDDGVREPRISVSFKLEGNEFSKEYIWEKLRLEPSRFRTKVDWPVDSPDLHDKYKPGTTWELETGYEDCMSVSHQLEKIIERLIGKEATINQLCKE</sequence>
<accession>A0A0L6TYK2</accession>
<dbReference type="Proteomes" id="UP000036873">
    <property type="component" value="Unassembled WGS sequence"/>
</dbReference>
<proteinExistence type="predicted"/>
<comment type="caution">
    <text evidence="1">The sequence shown here is derived from an EMBL/GenBank/DDBJ whole genome shotgun (WGS) entry which is preliminary data.</text>
</comment>
<evidence type="ECO:0000313" key="2">
    <source>
        <dbReference type="Proteomes" id="UP000036873"/>
    </source>
</evidence>
<name>A0A0L6TYK2_9FIRM</name>